<feature type="compositionally biased region" description="Low complexity" evidence="1">
    <location>
        <begin position="88"/>
        <end position="110"/>
    </location>
</feature>
<proteinExistence type="predicted"/>
<dbReference type="AlphaFoldDB" id="A0A9N9PWX3"/>
<feature type="compositionally biased region" description="Basic and acidic residues" evidence="1">
    <location>
        <begin position="181"/>
        <end position="203"/>
    </location>
</feature>
<dbReference type="EMBL" id="CAJVRM010000239">
    <property type="protein sequence ID" value="CAG8977878.1"/>
    <property type="molecule type" value="Genomic_DNA"/>
</dbReference>
<reference evidence="2" key="1">
    <citation type="submission" date="2021-07" db="EMBL/GenBank/DDBJ databases">
        <authorList>
            <person name="Durling M."/>
        </authorList>
    </citation>
    <scope>NUCLEOTIDE SEQUENCE</scope>
</reference>
<feature type="compositionally biased region" description="Polar residues" evidence="1">
    <location>
        <begin position="54"/>
        <end position="64"/>
    </location>
</feature>
<name>A0A9N9PWX3_9HELO</name>
<evidence type="ECO:0000313" key="3">
    <source>
        <dbReference type="Proteomes" id="UP000701801"/>
    </source>
</evidence>
<gene>
    <name evidence="2" type="ORF">HYALB_00001755</name>
</gene>
<evidence type="ECO:0000313" key="2">
    <source>
        <dbReference type="EMBL" id="CAG8977878.1"/>
    </source>
</evidence>
<sequence length="203" mass="21198">MPIFRPATALNALTRRASPLSCQRLSIRTLTSSSPRYAQPGYGDMDGNPIAKDPQNQGASNATKHNAEHPGPAPPAEGKGSGAGPTKGGDTPSPSNSSGNSKNSNSTSKSHSGKTPEDASAQSGGARSKEVEETGSSPTAGKIVEQGEKSSQQKGEDDSSKNTQKKGKGSPKILDQAKPMVDSEGKREKVERHNKQFEKGHDH</sequence>
<dbReference type="OrthoDB" id="5334244at2759"/>
<comment type="caution">
    <text evidence="2">The sequence shown here is derived from an EMBL/GenBank/DDBJ whole genome shotgun (WGS) entry which is preliminary data.</text>
</comment>
<accession>A0A9N9PWX3</accession>
<dbReference type="Proteomes" id="UP000701801">
    <property type="component" value="Unassembled WGS sequence"/>
</dbReference>
<feature type="region of interest" description="Disordered" evidence="1">
    <location>
        <begin position="30"/>
        <end position="203"/>
    </location>
</feature>
<evidence type="ECO:0000256" key="1">
    <source>
        <dbReference type="SAM" id="MobiDB-lite"/>
    </source>
</evidence>
<keyword evidence="3" id="KW-1185">Reference proteome</keyword>
<protein>
    <submittedName>
        <fullName evidence="2">Uncharacterized protein</fullName>
    </submittedName>
</protein>
<organism evidence="2 3">
    <name type="scientific">Hymenoscyphus albidus</name>
    <dbReference type="NCBI Taxonomy" id="595503"/>
    <lineage>
        <taxon>Eukaryota</taxon>
        <taxon>Fungi</taxon>
        <taxon>Dikarya</taxon>
        <taxon>Ascomycota</taxon>
        <taxon>Pezizomycotina</taxon>
        <taxon>Leotiomycetes</taxon>
        <taxon>Helotiales</taxon>
        <taxon>Helotiaceae</taxon>
        <taxon>Hymenoscyphus</taxon>
    </lineage>
</organism>